<dbReference type="EMBL" id="BPQR01000027">
    <property type="protein sequence ID" value="GJE06371.1"/>
    <property type="molecule type" value="Genomic_DNA"/>
</dbReference>
<dbReference type="Proteomes" id="UP001055102">
    <property type="component" value="Unassembled WGS sequence"/>
</dbReference>
<keyword evidence="2" id="KW-1185">Reference proteome</keyword>
<dbReference type="RefSeq" id="WP_238275046.1">
    <property type="nucleotide sequence ID" value="NZ_BPQR01000027.1"/>
</dbReference>
<comment type="caution">
    <text evidence="1">The sequence shown here is derived from an EMBL/GenBank/DDBJ whole genome shotgun (WGS) entry which is preliminary data.</text>
</comment>
<sequence>MSATRDALPDGFDLAGYVDRLGVERVVPWPKLPPGMGALLMEGRPVVVGPIERLHAEVYAWRGCSLALPQAELASLTHWRAAHG</sequence>
<protein>
    <submittedName>
        <fullName evidence="1">Uncharacterized protein</fullName>
    </submittedName>
</protein>
<evidence type="ECO:0000313" key="2">
    <source>
        <dbReference type="Proteomes" id="UP001055102"/>
    </source>
</evidence>
<evidence type="ECO:0000313" key="1">
    <source>
        <dbReference type="EMBL" id="GJE06371.1"/>
    </source>
</evidence>
<reference evidence="1" key="2">
    <citation type="submission" date="2021-08" db="EMBL/GenBank/DDBJ databases">
        <authorList>
            <person name="Tani A."/>
            <person name="Ola A."/>
            <person name="Ogura Y."/>
            <person name="Katsura K."/>
            <person name="Hayashi T."/>
        </authorList>
    </citation>
    <scope>NUCLEOTIDE SEQUENCE</scope>
    <source>
        <strain evidence="1">LMG 23639</strain>
    </source>
</reference>
<proteinExistence type="predicted"/>
<accession>A0ABQ4ST63</accession>
<gene>
    <name evidence="1" type="ORF">AOPFMNJM_1687</name>
</gene>
<organism evidence="1 2">
    <name type="scientific">Methylobacterium jeotgali</name>
    <dbReference type="NCBI Taxonomy" id="381630"/>
    <lineage>
        <taxon>Bacteria</taxon>
        <taxon>Pseudomonadati</taxon>
        <taxon>Pseudomonadota</taxon>
        <taxon>Alphaproteobacteria</taxon>
        <taxon>Hyphomicrobiales</taxon>
        <taxon>Methylobacteriaceae</taxon>
        <taxon>Methylobacterium</taxon>
    </lineage>
</organism>
<reference evidence="1" key="1">
    <citation type="journal article" date="2021" name="Front. Microbiol.">
        <title>Comprehensive Comparative Genomics and Phenotyping of Methylobacterium Species.</title>
        <authorList>
            <person name="Alessa O."/>
            <person name="Ogura Y."/>
            <person name="Fujitani Y."/>
            <person name="Takami H."/>
            <person name="Hayashi T."/>
            <person name="Sahin N."/>
            <person name="Tani A."/>
        </authorList>
    </citation>
    <scope>NUCLEOTIDE SEQUENCE</scope>
    <source>
        <strain evidence="1">LMG 23639</strain>
    </source>
</reference>
<name>A0ABQ4ST63_9HYPH</name>